<dbReference type="CDD" id="cd10917">
    <property type="entry name" value="CE4_NodB_like_6s_7s"/>
    <property type="match status" value="1"/>
</dbReference>
<dbReference type="InterPro" id="IPR011330">
    <property type="entry name" value="Glyco_hydro/deAcase_b/a-brl"/>
</dbReference>
<sequence>MDDGGDTEEGDSSCRCHVQRRNTGSPEKDTDLEPPERQTSFTHFIKRMLRDWITYLTLLVFFMLLYQYRMDYIPFWVILIPLAVATGISAWGASRVDSNYFIKTLCKGDSKEKAVALSFDDGPVENYTPQILDILRKHEISAAFFCIGHRAAAAPELLRRIHSEGHLIGNHSYSHHALFDLYPTFKMKADLQKANDVIEQVIGETPKLFRPPYGVTNPMLARAVKKFDFISVGWSIRSLDTMIKDEDELFERVTKKIKAGDIFLFHDTCAATVKILPALIKKLQREGFAIKRIDELLKIPAYA</sequence>
<keyword evidence="4" id="KW-0812">Transmembrane</keyword>
<keyword evidence="2" id="KW-0378">Hydrolase</keyword>
<keyword evidence="7" id="KW-1185">Reference proteome</keyword>
<feature type="compositionally biased region" description="Basic and acidic residues" evidence="3">
    <location>
        <begin position="26"/>
        <end position="36"/>
    </location>
</feature>
<dbReference type="InterPro" id="IPR050248">
    <property type="entry name" value="Polysacc_deacetylase_ArnD"/>
</dbReference>
<dbReference type="GO" id="GO:0005975">
    <property type="term" value="P:carbohydrate metabolic process"/>
    <property type="evidence" value="ECO:0007669"/>
    <property type="project" value="InterPro"/>
</dbReference>
<feature type="transmembrane region" description="Helical" evidence="4">
    <location>
        <begin position="75"/>
        <end position="93"/>
    </location>
</feature>
<dbReference type="Gene3D" id="3.20.20.370">
    <property type="entry name" value="Glycoside hydrolase/deacetylase"/>
    <property type="match status" value="1"/>
</dbReference>
<dbReference type="InterPro" id="IPR002509">
    <property type="entry name" value="NODB_dom"/>
</dbReference>
<name>A0A3N4MN54_9BACT</name>
<keyword evidence="1" id="KW-0479">Metal-binding</keyword>
<dbReference type="GO" id="GO:0016810">
    <property type="term" value="F:hydrolase activity, acting on carbon-nitrogen (but not peptide) bonds"/>
    <property type="evidence" value="ECO:0007669"/>
    <property type="project" value="InterPro"/>
</dbReference>
<proteinExistence type="predicted"/>
<dbReference type="GO" id="GO:0016020">
    <property type="term" value="C:membrane"/>
    <property type="evidence" value="ECO:0007669"/>
    <property type="project" value="TreeGrafter"/>
</dbReference>
<evidence type="ECO:0000313" key="7">
    <source>
        <dbReference type="Proteomes" id="UP000279089"/>
    </source>
</evidence>
<evidence type="ECO:0000256" key="3">
    <source>
        <dbReference type="SAM" id="MobiDB-lite"/>
    </source>
</evidence>
<feature type="domain" description="NodB homology" evidence="5">
    <location>
        <begin position="113"/>
        <end position="291"/>
    </location>
</feature>
<dbReference type="OrthoDB" id="9812065at2"/>
<gene>
    <name evidence="6" type="ORF">EG028_13125</name>
</gene>
<evidence type="ECO:0000256" key="4">
    <source>
        <dbReference type="SAM" id="Phobius"/>
    </source>
</evidence>
<dbReference type="Pfam" id="PF01522">
    <property type="entry name" value="Polysacc_deac_1"/>
    <property type="match status" value="1"/>
</dbReference>
<dbReference type="PROSITE" id="PS51677">
    <property type="entry name" value="NODB"/>
    <property type="match status" value="1"/>
</dbReference>
<dbReference type="GO" id="GO:0046872">
    <property type="term" value="F:metal ion binding"/>
    <property type="evidence" value="ECO:0007669"/>
    <property type="project" value="UniProtKB-KW"/>
</dbReference>
<feature type="transmembrane region" description="Helical" evidence="4">
    <location>
        <begin position="52"/>
        <end position="69"/>
    </location>
</feature>
<evidence type="ECO:0000256" key="1">
    <source>
        <dbReference type="ARBA" id="ARBA00022723"/>
    </source>
</evidence>
<dbReference type="Proteomes" id="UP000279089">
    <property type="component" value="Unassembled WGS sequence"/>
</dbReference>
<feature type="region of interest" description="Disordered" evidence="3">
    <location>
        <begin position="1"/>
        <end position="36"/>
    </location>
</feature>
<dbReference type="EMBL" id="RMBX01000006">
    <property type="protein sequence ID" value="RPD41049.1"/>
    <property type="molecule type" value="Genomic_DNA"/>
</dbReference>
<feature type="compositionally biased region" description="Acidic residues" evidence="3">
    <location>
        <begin position="1"/>
        <end position="11"/>
    </location>
</feature>
<dbReference type="SUPFAM" id="SSF88713">
    <property type="entry name" value="Glycoside hydrolase/deacetylase"/>
    <property type="match status" value="1"/>
</dbReference>
<keyword evidence="4" id="KW-0472">Membrane</keyword>
<evidence type="ECO:0000256" key="2">
    <source>
        <dbReference type="ARBA" id="ARBA00022801"/>
    </source>
</evidence>
<evidence type="ECO:0000259" key="5">
    <source>
        <dbReference type="PROSITE" id="PS51677"/>
    </source>
</evidence>
<evidence type="ECO:0000313" key="6">
    <source>
        <dbReference type="EMBL" id="RPD41049.1"/>
    </source>
</evidence>
<accession>A0A3N4MN54</accession>
<organism evidence="6 7">
    <name type="scientific">Chitinophaga barathri</name>
    <dbReference type="NCBI Taxonomy" id="1647451"/>
    <lineage>
        <taxon>Bacteria</taxon>
        <taxon>Pseudomonadati</taxon>
        <taxon>Bacteroidota</taxon>
        <taxon>Chitinophagia</taxon>
        <taxon>Chitinophagales</taxon>
        <taxon>Chitinophagaceae</taxon>
        <taxon>Chitinophaga</taxon>
    </lineage>
</organism>
<reference evidence="7" key="1">
    <citation type="submission" date="2018-11" db="EMBL/GenBank/DDBJ databases">
        <title>Chitinophaga lutea sp.nov., isolate from arsenic contaminated soil.</title>
        <authorList>
            <person name="Zong Y."/>
        </authorList>
    </citation>
    <scope>NUCLEOTIDE SEQUENCE [LARGE SCALE GENOMIC DNA]</scope>
    <source>
        <strain evidence="7">YLT18</strain>
    </source>
</reference>
<dbReference type="AlphaFoldDB" id="A0A3N4MN54"/>
<dbReference type="PANTHER" id="PTHR10587:SF133">
    <property type="entry name" value="CHITIN DEACETYLASE 1-RELATED"/>
    <property type="match status" value="1"/>
</dbReference>
<dbReference type="PANTHER" id="PTHR10587">
    <property type="entry name" value="GLYCOSYL TRANSFERASE-RELATED"/>
    <property type="match status" value="1"/>
</dbReference>
<keyword evidence="4" id="KW-1133">Transmembrane helix</keyword>
<comment type="caution">
    <text evidence="6">The sequence shown here is derived from an EMBL/GenBank/DDBJ whole genome shotgun (WGS) entry which is preliminary data.</text>
</comment>
<protein>
    <submittedName>
        <fullName evidence="6">Polysaccharide deacetylase family protein</fullName>
    </submittedName>
</protein>